<dbReference type="InterPro" id="IPR005135">
    <property type="entry name" value="Endo/exonuclease/phosphatase"/>
</dbReference>
<evidence type="ECO:0000256" key="1">
    <source>
        <dbReference type="ARBA" id="ARBA00007092"/>
    </source>
</evidence>
<dbReference type="InterPro" id="IPR004808">
    <property type="entry name" value="AP_endonuc_1"/>
</dbReference>
<dbReference type="PANTHER" id="PTHR22748:SF11">
    <property type="entry name" value="OS07G0184032 PROTEIN"/>
    <property type="match status" value="1"/>
</dbReference>
<sequence>MEELVILCWNIRGVNKDTNRANVKHTALKNQTNIICLQETKCSNWSQSMQNDIWDVADHGWAIQNSEGFSGGLLTSWDKDLFEEVGVKTNKNWLWISLRSKNTGVKFHCVNIYAPQEPREKREVWKALSIEFMKDELDPVCFMGDFNAIRSIEERKDCSYRRADTHDFNKFIKDLNLLEIPMSNDSFKLEKF</sequence>
<dbReference type="AlphaFoldDB" id="A0AAD8GLB3"/>
<evidence type="ECO:0000256" key="4">
    <source>
        <dbReference type="ARBA" id="ARBA00022842"/>
    </source>
</evidence>
<organism evidence="8 9">
    <name type="scientific">Heracleum sosnowskyi</name>
    <dbReference type="NCBI Taxonomy" id="360622"/>
    <lineage>
        <taxon>Eukaryota</taxon>
        <taxon>Viridiplantae</taxon>
        <taxon>Streptophyta</taxon>
        <taxon>Embryophyta</taxon>
        <taxon>Tracheophyta</taxon>
        <taxon>Spermatophyta</taxon>
        <taxon>Magnoliopsida</taxon>
        <taxon>eudicotyledons</taxon>
        <taxon>Gunneridae</taxon>
        <taxon>Pentapetalae</taxon>
        <taxon>asterids</taxon>
        <taxon>campanulids</taxon>
        <taxon>Apiales</taxon>
        <taxon>Apiaceae</taxon>
        <taxon>Apioideae</taxon>
        <taxon>apioid superclade</taxon>
        <taxon>Tordylieae</taxon>
        <taxon>Tordyliinae</taxon>
        <taxon>Heracleum</taxon>
    </lineage>
</organism>
<protein>
    <recommendedName>
        <fullName evidence="7">Endonuclease/exonuclease/phosphatase domain-containing protein</fullName>
    </recommendedName>
</protein>
<dbReference type="EMBL" id="JAUIZM010000185">
    <property type="protein sequence ID" value="KAK1347753.1"/>
    <property type="molecule type" value="Genomic_DNA"/>
</dbReference>
<feature type="binding site" evidence="5">
    <location>
        <position position="39"/>
    </location>
    <ligand>
        <name>Mg(2+)</name>
        <dbReference type="ChEBI" id="CHEBI:18420"/>
        <label>1</label>
    </ligand>
</feature>
<dbReference type="Gene3D" id="3.60.10.10">
    <property type="entry name" value="Endonuclease/exonuclease/phosphatase"/>
    <property type="match status" value="1"/>
</dbReference>
<evidence type="ECO:0000313" key="8">
    <source>
        <dbReference type="EMBL" id="KAK1347753.1"/>
    </source>
</evidence>
<evidence type="ECO:0000313" key="9">
    <source>
        <dbReference type="Proteomes" id="UP001237642"/>
    </source>
</evidence>
<evidence type="ECO:0000256" key="3">
    <source>
        <dbReference type="ARBA" id="ARBA00022801"/>
    </source>
</evidence>
<dbReference type="InterPro" id="IPR036691">
    <property type="entry name" value="Endo/exonu/phosph_ase_sf"/>
</dbReference>
<comment type="caution">
    <text evidence="8">The sequence shown here is derived from an EMBL/GenBank/DDBJ whole genome shotgun (WGS) entry which is preliminary data.</text>
</comment>
<comment type="similarity">
    <text evidence="1">Belongs to the DNA repair enzymes AP/ExoA family.</text>
</comment>
<dbReference type="GO" id="GO:0008081">
    <property type="term" value="F:phosphoric diester hydrolase activity"/>
    <property type="evidence" value="ECO:0007669"/>
    <property type="project" value="TreeGrafter"/>
</dbReference>
<dbReference type="GO" id="GO:0008311">
    <property type="term" value="F:double-stranded DNA 3'-5' DNA exonuclease activity"/>
    <property type="evidence" value="ECO:0007669"/>
    <property type="project" value="TreeGrafter"/>
</dbReference>
<accession>A0AAD8GLB3</accession>
<evidence type="ECO:0000256" key="5">
    <source>
        <dbReference type="PIRSR" id="PIRSR604808-2"/>
    </source>
</evidence>
<dbReference type="GO" id="GO:0046872">
    <property type="term" value="F:metal ion binding"/>
    <property type="evidence" value="ECO:0007669"/>
    <property type="project" value="UniProtKB-KW"/>
</dbReference>
<feature type="binding site" evidence="5">
    <location>
        <position position="147"/>
    </location>
    <ligand>
        <name>Mg(2+)</name>
        <dbReference type="ChEBI" id="CHEBI:18420"/>
        <label>1</label>
    </ligand>
</feature>
<keyword evidence="9" id="KW-1185">Reference proteome</keyword>
<dbReference type="GO" id="GO:0003906">
    <property type="term" value="F:DNA-(apurinic or apyrimidinic site) endonuclease activity"/>
    <property type="evidence" value="ECO:0007669"/>
    <property type="project" value="TreeGrafter"/>
</dbReference>
<reference evidence="8" key="2">
    <citation type="submission" date="2023-05" db="EMBL/GenBank/DDBJ databases">
        <authorList>
            <person name="Schelkunov M.I."/>
        </authorList>
    </citation>
    <scope>NUCLEOTIDE SEQUENCE</scope>
    <source>
        <strain evidence="8">Hsosn_3</strain>
        <tissue evidence="8">Leaf</tissue>
    </source>
</reference>
<dbReference type="PANTHER" id="PTHR22748">
    <property type="entry name" value="AP ENDONUCLEASE"/>
    <property type="match status" value="1"/>
</dbReference>
<evidence type="ECO:0000256" key="6">
    <source>
        <dbReference type="PIRSR" id="PIRSR604808-3"/>
    </source>
</evidence>
<feature type="domain" description="Endonuclease/exonuclease/phosphatase" evidence="7">
    <location>
        <begin position="8"/>
        <end position="151"/>
    </location>
</feature>
<proteinExistence type="inferred from homology"/>
<feature type="binding site" evidence="5">
    <location>
        <position position="10"/>
    </location>
    <ligand>
        <name>Mg(2+)</name>
        <dbReference type="ChEBI" id="CHEBI:18420"/>
        <label>1</label>
    </ligand>
</feature>
<keyword evidence="5" id="KW-0464">Manganese</keyword>
<dbReference type="Pfam" id="PF03372">
    <property type="entry name" value="Exo_endo_phos"/>
    <property type="match status" value="1"/>
</dbReference>
<feature type="site" description="Transition state stabilizer" evidence="6">
    <location>
        <position position="147"/>
    </location>
</feature>
<dbReference type="Proteomes" id="UP001237642">
    <property type="component" value="Unassembled WGS sequence"/>
</dbReference>
<comment type="cofactor">
    <cofactor evidence="5">
        <name>Mg(2+)</name>
        <dbReference type="ChEBI" id="CHEBI:18420"/>
    </cofactor>
    <cofactor evidence="5">
        <name>Mn(2+)</name>
        <dbReference type="ChEBI" id="CHEBI:29035"/>
    </cofactor>
    <text evidence="5">Probably binds two magnesium or manganese ions per subunit.</text>
</comment>
<feature type="binding site" evidence="5">
    <location>
        <position position="145"/>
    </location>
    <ligand>
        <name>Mg(2+)</name>
        <dbReference type="ChEBI" id="CHEBI:18420"/>
        <label>1</label>
    </ligand>
</feature>
<gene>
    <name evidence="8" type="ORF">POM88_055030</name>
</gene>
<reference evidence="8" key="1">
    <citation type="submission" date="2023-02" db="EMBL/GenBank/DDBJ databases">
        <title>Genome of toxic invasive species Heracleum sosnowskyi carries increased number of genes despite the absence of recent whole-genome duplications.</title>
        <authorList>
            <person name="Schelkunov M."/>
            <person name="Shtratnikova V."/>
            <person name="Makarenko M."/>
            <person name="Klepikova A."/>
            <person name="Omelchenko D."/>
            <person name="Novikova G."/>
            <person name="Obukhova E."/>
            <person name="Bogdanov V."/>
            <person name="Penin A."/>
            <person name="Logacheva M."/>
        </authorList>
    </citation>
    <scope>NUCLEOTIDE SEQUENCE</scope>
    <source>
        <strain evidence="8">Hsosn_3</strain>
        <tissue evidence="8">Leaf</tissue>
    </source>
</reference>
<dbReference type="GO" id="GO:0005634">
    <property type="term" value="C:nucleus"/>
    <property type="evidence" value="ECO:0007669"/>
    <property type="project" value="TreeGrafter"/>
</dbReference>
<keyword evidence="2 5" id="KW-0479">Metal-binding</keyword>
<keyword evidence="4 5" id="KW-0460">Magnesium</keyword>
<name>A0AAD8GLB3_9APIA</name>
<dbReference type="SUPFAM" id="SSF56219">
    <property type="entry name" value="DNase I-like"/>
    <property type="match status" value="1"/>
</dbReference>
<keyword evidence="3" id="KW-0378">Hydrolase</keyword>
<dbReference type="GO" id="GO:0006284">
    <property type="term" value="P:base-excision repair"/>
    <property type="evidence" value="ECO:0007669"/>
    <property type="project" value="TreeGrafter"/>
</dbReference>
<evidence type="ECO:0000259" key="7">
    <source>
        <dbReference type="Pfam" id="PF03372"/>
    </source>
</evidence>
<evidence type="ECO:0000256" key="2">
    <source>
        <dbReference type="ARBA" id="ARBA00022723"/>
    </source>
</evidence>